<protein>
    <submittedName>
        <fullName evidence="5">Replication factor C large subunit</fullName>
    </submittedName>
</protein>
<dbReference type="GO" id="GO:0006310">
    <property type="term" value="P:DNA recombination"/>
    <property type="evidence" value="ECO:0007669"/>
    <property type="project" value="InterPro"/>
</dbReference>
<dbReference type="InterPro" id="IPR008824">
    <property type="entry name" value="RuvB-like_N"/>
</dbReference>
<keyword evidence="3" id="KW-0067">ATP-binding</keyword>
<keyword evidence="1" id="KW-0235">DNA replication</keyword>
<dbReference type="GO" id="GO:0009378">
    <property type="term" value="F:four-way junction helicase activity"/>
    <property type="evidence" value="ECO:0007669"/>
    <property type="project" value="InterPro"/>
</dbReference>
<dbReference type="Gene3D" id="3.40.50.300">
    <property type="entry name" value="P-loop containing nucleotide triphosphate hydrolases"/>
    <property type="match status" value="1"/>
</dbReference>
<proteinExistence type="predicted"/>
<evidence type="ECO:0000256" key="3">
    <source>
        <dbReference type="ARBA" id="ARBA00022840"/>
    </source>
</evidence>
<dbReference type="GO" id="GO:0006260">
    <property type="term" value="P:DNA replication"/>
    <property type="evidence" value="ECO:0007669"/>
    <property type="project" value="UniProtKB-KW"/>
</dbReference>
<evidence type="ECO:0000256" key="2">
    <source>
        <dbReference type="ARBA" id="ARBA00022741"/>
    </source>
</evidence>
<accession>A0A497JF15</accession>
<dbReference type="PANTHER" id="PTHR23389:SF6">
    <property type="entry name" value="REPLICATION FACTOR C SUBUNIT 1"/>
    <property type="match status" value="1"/>
</dbReference>
<organism evidence="5 6">
    <name type="scientific">Candidatus Iainarchaeum sp</name>
    <dbReference type="NCBI Taxonomy" id="3101447"/>
    <lineage>
        <taxon>Archaea</taxon>
        <taxon>Candidatus Iainarchaeota</taxon>
        <taxon>Candidatus Iainarchaeia</taxon>
        <taxon>Candidatus Iainarchaeales</taxon>
        <taxon>Candidatus Iainarchaeaceae</taxon>
        <taxon>Candidatus Iainarchaeum</taxon>
    </lineage>
</organism>
<dbReference type="EMBL" id="QMWO01000115">
    <property type="protein sequence ID" value="RLG68852.1"/>
    <property type="molecule type" value="Genomic_DNA"/>
</dbReference>
<evidence type="ECO:0000259" key="4">
    <source>
        <dbReference type="Pfam" id="PF05496"/>
    </source>
</evidence>
<evidence type="ECO:0000313" key="5">
    <source>
        <dbReference type="EMBL" id="RLG68852.1"/>
    </source>
</evidence>
<dbReference type="Proteomes" id="UP000277633">
    <property type="component" value="Unassembled WGS sequence"/>
</dbReference>
<dbReference type="PANTHER" id="PTHR23389">
    <property type="entry name" value="CHROMOSOME TRANSMISSION FIDELITY FACTOR 18"/>
    <property type="match status" value="1"/>
</dbReference>
<feature type="non-terminal residue" evidence="5">
    <location>
        <position position="71"/>
    </location>
</feature>
<evidence type="ECO:0000256" key="1">
    <source>
        <dbReference type="ARBA" id="ARBA00022705"/>
    </source>
</evidence>
<sequence length="71" mass="8116">MPKHWSEFVGNPEVVVRVKAWADAWQRGNKQKPLLLYGPAGNGKTTLALLCAREMNWQVFELNASDFRTKD</sequence>
<dbReference type="InterPro" id="IPR027417">
    <property type="entry name" value="P-loop_NTPase"/>
</dbReference>
<name>A0A497JF15_9ARCH</name>
<dbReference type="SUPFAM" id="SSF52540">
    <property type="entry name" value="P-loop containing nucleoside triphosphate hydrolases"/>
    <property type="match status" value="1"/>
</dbReference>
<feature type="domain" description="RuvB-like AAA+ ATPase" evidence="4">
    <location>
        <begin position="2"/>
        <end position="59"/>
    </location>
</feature>
<keyword evidence="2" id="KW-0547">Nucleotide-binding</keyword>
<dbReference type="CDD" id="cd00009">
    <property type="entry name" value="AAA"/>
    <property type="match status" value="1"/>
</dbReference>
<dbReference type="GO" id="GO:0005524">
    <property type="term" value="F:ATP binding"/>
    <property type="evidence" value="ECO:0007669"/>
    <property type="project" value="UniProtKB-KW"/>
</dbReference>
<dbReference type="GO" id="GO:0006281">
    <property type="term" value="P:DNA repair"/>
    <property type="evidence" value="ECO:0007669"/>
    <property type="project" value="InterPro"/>
</dbReference>
<gene>
    <name evidence="5" type="ORF">DRO07_03010</name>
</gene>
<evidence type="ECO:0000313" key="6">
    <source>
        <dbReference type="Proteomes" id="UP000277633"/>
    </source>
</evidence>
<dbReference type="AlphaFoldDB" id="A0A497JF15"/>
<reference evidence="5 6" key="1">
    <citation type="submission" date="2018-06" db="EMBL/GenBank/DDBJ databases">
        <title>Extensive metabolic versatility and redundancy in microbially diverse, dynamic hydrothermal sediments.</title>
        <authorList>
            <person name="Dombrowski N."/>
            <person name="Teske A."/>
            <person name="Baker B.J."/>
        </authorList>
    </citation>
    <scope>NUCLEOTIDE SEQUENCE [LARGE SCALE GENOMIC DNA]</scope>
    <source>
        <strain evidence="5">B9_G13</strain>
    </source>
</reference>
<comment type="caution">
    <text evidence="5">The sequence shown here is derived from an EMBL/GenBank/DDBJ whole genome shotgun (WGS) entry which is preliminary data.</text>
</comment>
<dbReference type="Pfam" id="PF05496">
    <property type="entry name" value="RuvB_N"/>
    <property type="match status" value="1"/>
</dbReference>